<name>A0ABD3P8S5_9STRA</name>
<evidence type="ECO:0000259" key="5">
    <source>
        <dbReference type="SMART" id="SM00291"/>
    </source>
</evidence>
<dbReference type="Proteomes" id="UP001530400">
    <property type="component" value="Unassembled WGS sequence"/>
</dbReference>
<feature type="region of interest" description="Disordered" evidence="4">
    <location>
        <begin position="352"/>
        <end position="393"/>
    </location>
</feature>
<evidence type="ECO:0000313" key="7">
    <source>
        <dbReference type="Proteomes" id="UP001530400"/>
    </source>
</evidence>
<evidence type="ECO:0000256" key="2">
    <source>
        <dbReference type="ARBA" id="ARBA00022771"/>
    </source>
</evidence>
<evidence type="ECO:0000256" key="4">
    <source>
        <dbReference type="SAM" id="MobiDB-lite"/>
    </source>
</evidence>
<dbReference type="GO" id="GO:0008270">
    <property type="term" value="F:zinc ion binding"/>
    <property type="evidence" value="ECO:0007669"/>
    <property type="project" value="UniProtKB-KW"/>
</dbReference>
<keyword evidence="2" id="KW-0863">Zinc-finger</keyword>
<keyword evidence="7" id="KW-1185">Reference proteome</keyword>
<keyword evidence="1" id="KW-0479">Metal-binding</keyword>
<accession>A0ABD3P8S5</accession>
<gene>
    <name evidence="6" type="ORF">ACHAWO_004304</name>
</gene>
<dbReference type="Gene3D" id="3.30.60.90">
    <property type="match status" value="1"/>
</dbReference>
<evidence type="ECO:0000313" key="6">
    <source>
        <dbReference type="EMBL" id="KAL3784475.1"/>
    </source>
</evidence>
<dbReference type="SMART" id="SM00291">
    <property type="entry name" value="ZnF_ZZ"/>
    <property type="match status" value="1"/>
</dbReference>
<dbReference type="EMBL" id="JALLPJ020000726">
    <property type="protein sequence ID" value="KAL3784475.1"/>
    <property type="molecule type" value="Genomic_DNA"/>
</dbReference>
<feature type="domain" description="ZZ-type" evidence="5">
    <location>
        <begin position="104"/>
        <end position="147"/>
    </location>
</feature>
<reference evidence="6 7" key="1">
    <citation type="submission" date="2024-10" db="EMBL/GenBank/DDBJ databases">
        <title>Updated reference genomes for cyclostephanoid diatoms.</title>
        <authorList>
            <person name="Roberts W.R."/>
            <person name="Alverson A.J."/>
        </authorList>
    </citation>
    <scope>NUCLEOTIDE SEQUENCE [LARGE SCALE GENOMIC DNA]</scope>
    <source>
        <strain evidence="6 7">AJA010-31</strain>
    </source>
</reference>
<organism evidence="6 7">
    <name type="scientific">Cyclotella atomus</name>
    <dbReference type="NCBI Taxonomy" id="382360"/>
    <lineage>
        <taxon>Eukaryota</taxon>
        <taxon>Sar</taxon>
        <taxon>Stramenopiles</taxon>
        <taxon>Ochrophyta</taxon>
        <taxon>Bacillariophyta</taxon>
        <taxon>Coscinodiscophyceae</taxon>
        <taxon>Thalassiosirophycidae</taxon>
        <taxon>Stephanodiscales</taxon>
        <taxon>Stephanodiscaceae</taxon>
        <taxon>Cyclotella</taxon>
    </lineage>
</organism>
<proteinExistence type="predicted"/>
<dbReference type="Gene3D" id="1.10.8.10">
    <property type="entry name" value="DNA helicase RuvA subunit, C-terminal domain"/>
    <property type="match status" value="1"/>
</dbReference>
<feature type="compositionally biased region" description="Basic and acidic residues" evidence="4">
    <location>
        <begin position="215"/>
        <end position="239"/>
    </location>
</feature>
<evidence type="ECO:0000256" key="3">
    <source>
        <dbReference type="ARBA" id="ARBA00022833"/>
    </source>
</evidence>
<keyword evidence="3" id="KW-0862">Zinc</keyword>
<sequence>MDSFIQTVKKQPFRPFRITVTACVSNSPVKTRVDASTTPIVKLTRGVDVHALSGKFVQGHLVTDASRKTSVNLRGSGRCGAFRQKQLEDLMTAAAEQAKSGVFIHARHTCDLCSKIPIVGTRFHATKVPDFDLCEACMKSYDGDDLAFVPELLVRDIRMQGKWLKKQLKKMDSKKEIAALLEETREVELTDQSKQYSATTNKDCKLDSKVVEDKNDEEKDVVDEATKDIDKESSHKIEKAEEEPTAPAPAPFFIHARHTWATKIPDFDLCEACYKSYEGEDLDFKPETLGKQLALNSFAKTCLLNVIYLAIDIDTRMQPKWIMHQLAKTTQASKGIVNLMKVLEGNAKAAMASKASSSSPSEADVKTEVSVNAEEEPANEELKSTQGTSCESKEGATNTVCKKNVDSQTPTLPKNKDINESFLSDAEGNGDLAEVIGRTLDVCVQAMEKVLDDEIDEFKNIDKKDIDAIAAAAADAYSVGSSMVSSVTDILKKMEDHSKGSKGTLVEMPDVPSTVSGATILQSVDGTRISAEDDAHVDDTSVGSEEWSVINDTKSKEKKGEYVDENGRQKDEFAGAAEMIGSFLFESGVMSLAEKGESKEVEADESKEPISPVVLAKWDTELKQLEELGFVDERKNVDVLERLEAAHVGCDSTDKVTINAAVEALLAGE</sequence>
<dbReference type="SUPFAM" id="SSF57850">
    <property type="entry name" value="RING/U-box"/>
    <property type="match status" value="1"/>
</dbReference>
<comment type="caution">
    <text evidence="6">The sequence shown here is derived from an EMBL/GenBank/DDBJ whole genome shotgun (WGS) entry which is preliminary data.</text>
</comment>
<dbReference type="Pfam" id="PF00569">
    <property type="entry name" value="ZZ"/>
    <property type="match status" value="1"/>
</dbReference>
<feature type="compositionally biased region" description="Low complexity" evidence="4">
    <location>
        <begin position="352"/>
        <end position="362"/>
    </location>
</feature>
<dbReference type="InterPro" id="IPR043145">
    <property type="entry name" value="Znf_ZZ_sf"/>
</dbReference>
<feature type="region of interest" description="Disordered" evidence="4">
    <location>
        <begin position="215"/>
        <end position="245"/>
    </location>
</feature>
<dbReference type="InterPro" id="IPR000433">
    <property type="entry name" value="Znf_ZZ"/>
</dbReference>
<dbReference type="AlphaFoldDB" id="A0ABD3P8S5"/>
<feature type="compositionally biased region" description="Polar residues" evidence="4">
    <location>
        <begin position="384"/>
        <end position="393"/>
    </location>
</feature>
<protein>
    <recommendedName>
        <fullName evidence="5">ZZ-type domain-containing protein</fullName>
    </recommendedName>
</protein>
<evidence type="ECO:0000256" key="1">
    <source>
        <dbReference type="ARBA" id="ARBA00022723"/>
    </source>
</evidence>